<dbReference type="PROSITE" id="PS51186">
    <property type="entry name" value="GNAT"/>
    <property type="match status" value="1"/>
</dbReference>
<feature type="domain" description="N-acetyltransferase" evidence="1">
    <location>
        <begin position="10"/>
        <end position="167"/>
    </location>
</feature>
<dbReference type="InterPro" id="IPR016181">
    <property type="entry name" value="Acyl_CoA_acyltransferase"/>
</dbReference>
<evidence type="ECO:0000259" key="1">
    <source>
        <dbReference type="PROSITE" id="PS51186"/>
    </source>
</evidence>
<evidence type="ECO:0000313" key="2">
    <source>
        <dbReference type="EMBL" id="NIY70952.1"/>
    </source>
</evidence>
<dbReference type="PANTHER" id="PTHR43792:SF1">
    <property type="entry name" value="N-ACETYLTRANSFERASE DOMAIN-CONTAINING PROTEIN"/>
    <property type="match status" value="1"/>
</dbReference>
<dbReference type="Pfam" id="PF13302">
    <property type="entry name" value="Acetyltransf_3"/>
    <property type="match status" value="1"/>
</dbReference>
<dbReference type="RefSeq" id="WP_167635845.1">
    <property type="nucleotide sequence ID" value="NZ_JAATOP010000001.1"/>
</dbReference>
<proteinExistence type="predicted"/>
<dbReference type="InterPro" id="IPR000182">
    <property type="entry name" value="GNAT_dom"/>
</dbReference>
<comment type="caution">
    <text evidence="2">The sequence shown here is derived from an EMBL/GenBank/DDBJ whole genome shotgun (WGS) entry which is preliminary data.</text>
</comment>
<accession>A0ABX0VUT7</accession>
<sequence>MTETLETQRLILRKPKASDLDAAMAFFASDRSVGVGGPLQEGQAWRGFAAEIGHWEIHGYGMWVVTRKGDDTALGMIGPWYPAGWPEKEIGWMIWDESVEGTGIATEAAKAIIDHTWSVLKWDTIVNYIGPDNNRSIALAEKLGAKRDPNAAAPDGKDCLVYRHTKPEHLS</sequence>
<dbReference type="Gene3D" id="3.40.630.30">
    <property type="match status" value="1"/>
</dbReference>
<organism evidence="2 3">
    <name type="scientific">Marivivens donghaensis</name>
    <dbReference type="NCBI Taxonomy" id="1699413"/>
    <lineage>
        <taxon>Bacteria</taxon>
        <taxon>Pseudomonadati</taxon>
        <taxon>Pseudomonadota</taxon>
        <taxon>Alphaproteobacteria</taxon>
        <taxon>Rhodobacterales</taxon>
        <taxon>Paracoccaceae</taxon>
        <taxon>Marivivens group</taxon>
        <taxon>Marivivens</taxon>
    </lineage>
</organism>
<dbReference type="InterPro" id="IPR051531">
    <property type="entry name" value="N-acetyltransferase"/>
</dbReference>
<name>A0ABX0VUT7_9RHOB</name>
<evidence type="ECO:0000313" key="3">
    <source>
        <dbReference type="Proteomes" id="UP000709466"/>
    </source>
</evidence>
<protein>
    <submittedName>
        <fullName evidence="2">GNAT family N-acetyltransferase</fullName>
    </submittedName>
</protein>
<reference evidence="2 3" key="1">
    <citation type="submission" date="2020-03" db="EMBL/GenBank/DDBJ databases">
        <title>Bacterial isolates of synthetic phycosphere.</title>
        <authorList>
            <person name="Fu H."/>
            <person name="Moran M.A."/>
        </authorList>
    </citation>
    <scope>NUCLEOTIDE SEQUENCE [LARGE SCALE GENOMIC DNA]</scope>
    <source>
        <strain evidence="2 3">HF1</strain>
    </source>
</reference>
<keyword evidence="3" id="KW-1185">Reference proteome</keyword>
<dbReference type="SUPFAM" id="SSF55729">
    <property type="entry name" value="Acyl-CoA N-acyltransferases (Nat)"/>
    <property type="match status" value="1"/>
</dbReference>
<dbReference type="EMBL" id="JAATOP010000001">
    <property type="protein sequence ID" value="NIY70952.1"/>
    <property type="molecule type" value="Genomic_DNA"/>
</dbReference>
<dbReference type="PANTHER" id="PTHR43792">
    <property type="entry name" value="GNAT FAMILY, PUTATIVE (AFU_ORTHOLOGUE AFUA_3G00765)-RELATED-RELATED"/>
    <property type="match status" value="1"/>
</dbReference>
<dbReference type="Proteomes" id="UP000709466">
    <property type="component" value="Unassembled WGS sequence"/>
</dbReference>
<gene>
    <name evidence="2" type="ORF">HCZ30_00715</name>
</gene>